<gene>
    <name evidence="2" type="ORF">PR048_033140</name>
</gene>
<proteinExistence type="predicted"/>
<evidence type="ECO:0000256" key="1">
    <source>
        <dbReference type="SAM" id="MobiDB-lite"/>
    </source>
</evidence>
<name>A0ABQ9FZE6_9NEOP</name>
<accession>A0ABQ9FZE6</accession>
<dbReference type="EMBL" id="JARBHB010000017">
    <property type="protein sequence ID" value="KAJ8865620.1"/>
    <property type="molecule type" value="Genomic_DNA"/>
</dbReference>
<feature type="region of interest" description="Disordered" evidence="1">
    <location>
        <begin position="267"/>
        <end position="288"/>
    </location>
</feature>
<sequence length="296" mass="32497">MMWSEVRRMPLQYRQAKEALATLVEHLPEGTVASARYFYIRASKTSAVIPSVVNRTPTIRWRRPWKILADPNLSSDLRAAAFGFYDNIVTTQQRKYSIHLTADPACPLCGNTDTALHRIKVDPSSELGSFDLGSGKMLVQPGNRRPSVDSNGLVSSLVASTLIHSSSVACPERTTFALFLAARSRHQSDVVIVGRSAGLCMSFLKAGSTIVRRVVLRRAVANQDEADYVVGVERKAGRFAEWQRRHMGYYKGTYSSGSAPHSVLYSGMTDSRAGDQETPGDGGRQPISCEDTCVIP</sequence>
<comment type="caution">
    <text evidence="2">The sequence shown here is derived from an EMBL/GenBank/DDBJ whole genome shotgun (WGS) entry which is preliminary data.</text>
</comment>
<keyword evidence="3" id="KW-1185">Reference proteome</keyword>
<reference evidence="2 3" key="1">
    <citation type="submission" date="2023-02" db="EMBL/GenBank/DDBJ databases">
        <title>LHISI_Scaffold_Assembly.</title>
        <authorList>
            <person name="Stuart O.P."/>
            <person name="Cleave R."/>
            <person name="Magrath M.J.L."/>
            <person name="Mikheyev A.S."/>
        </authorList>
    </citation>
    <scope>NUCLEOTIDE SEQUENCE [LARGE SCALE GENOMIC DNA]</scope>
    <source>
        <strain evidence="2">Daus_M_001</strain>
        <tissue evidence="2">Leg muscle</tissue>
    </source>
</reference>
<dbReference type="Proteomes" id="UP001159363">
    <property type="component" value="Chromosome 16"/>
</dbReference>
<evidence type="ECO:0000313" key="3">
    <source>
        <dbReference type="Proteomes" id="UP001159363"/>
    </source>
</evidence>
<protein>
    <submittedName>
        <fullName evidence="2">Uncharacterized protein</fullName>
    </submittedName>
</protein>
<organism evidence="2 3">
    <name type="scientific">Dryococelus australis</name>
    <dbReference type="NCBI Taxonomy" id="614101"/>
    <lineage>
        <taxon>Eukaryota</taxon>
        <taxon>Metazoa</taxon>
        <taxon>Ecdysozoa</taxon>
        <taxon>Arthropoda</taxon>
        <taxon>Hexapoda</taxon>
        <taxon>Insecta</taxon>
        <taxon>Pterygota</taxon>
        <taxon>Neoptera</taxon>
        <taxon>Polyneoptera</taxon>
        <taxon>Phasmatodea</taxon>
        <taxon>Verophasmatodea</taxon>
        <taxon>Anareolatae</taxon>
        <taxon>Phasmatidae</taxon>
        <taxon>Eurycanthinae</taxon>
        <taxon>Dryococelus</taxon>
    </lineage>
</organism>
<evidence type="ECO:0000313" key="2">
    <source>
        <dbReference type="EMBL" id="KAJ8865620.1"/>
    </source>
</evidence>